<protein>
    <submittedName>
        <fullName evidence="2">Uncharacterized protein</fullName>
    </submittedName>
</protein>
<evidence type="ECO:0000313" key="3">
    <source>
        <dbReference type="Proteomes" id="UP000007471"/>
    </source>
</evidence>
<organism evidence="2 3">
    <name type="scientific">Mesorhizobium ciceri biovar biserrulae (strain HAMBI 2942 / LMG 23838 / WSM1271)</name>
    <dbReference type="NCBI Taxonomy" id="765698"/>
    <lineage>
        <taxon>Bacteria</taxon>
        <taxon>Pseudomonadati</taxon>
        <taxon>Pseudomonadota</taxon>
        <taxon>Alphaproteobacteria</taxon>
        <taxon>Hyphomicrobiales</taxon>
        <taxon>Phyllobacteriaceae</taxon>
        <taxon>Mesorhizobium</taxon>
    </lineage>
</organism>
<name>E8TCG5_MESCW</name>
<sequence length="650" mass="70247">MPVSPRIVEPRKLGIRPENAGFPVSLLAKAAFPVGRGVVSRAWGLGMTNIGAGGAAPSLIRASLSRTGKWAGSVAFVGGAVSDILNPLAPFAAYIALVAAVAAIIIAIAIVLRLVLAAKALPALIFATSAAAVAGGVYGLQQQTNAQHGVIASLVPAVAGLQQSMGIVTEKVAKIEQTVTQTQKTVEAVKQSTDTVAKKTDEIASVQQQQTEQTAEVQKTTDEVKKETETLVAGQAQQQAQTEKLQATTVQIAASIDIIAKGFAALAAQGGAIAEPKRPDEFYHNARVYELSGDMLNARRSYLAFAGFDVDAIDPYTRFATLLRVQDGKAGAREVFGALADKGKALSIKLVHIQQFDDAQRLDKLNAFISANPDFAPAYFLLAQEFSEDRLGAQTLADKRNEAKALTKFTSYEKDGGLLKYFVDQTQLADWLDRSRSRLAALGDVLDPARFVPSLTPMRSNQGWSMTISLPEPATAISWRMGDSGPFTDTGFLAMNDQTTGKPMANPSFEMPDSTVAGIIAIKYLDIRGRETGPFDIRFDPETALQQGNKQILDQFWTSWIAFDASGNHGLVYFTQMLSYRCAIKQVHYGLNGAALDKEIKMPPCDKKDPYAIPYDYQPYFKVADSVKSMSVQVTYTDDTKSPVREYKRQ</sequence>
<proteinExistence type="predicted"/>
<dbReference type="EMBL" id="CP002447">
    <property type="protein sequence ID" value="ADV09691.1"/>
    <property type="molecule type" value="Genomic_DNA"/>
</dbReference>
<dbReference type="eggNOG" id="COG0840">
    <property type="taxonomic scope" value="Bacteria"/>
</dbReference>
<dbReference type="Gene3D" id="1.10.287.950">
    <property type="entry name" value="Methyl-accepting chemotaxis protein"/>
    <property type="match status" value="1"/>
</dbReference>
<feature type="transmembrane region" description="Helical" evidence="1">
    <location>
        <begin position="123"/>
        <end position="140"/>
    </location>
</feature>
<dbReference type="HOGENOM" id="CLU_452563_0_0_5"/>
<accession>E8TCG5</accession>
<gene>
    <name evidence="2" type="ordered locus">Mesci_0519</name>
</gene>
<keyword evidence="1" id="KW-0472">Membrane</keyword>
<reference evidence="3" key="1">
    <citation type="submission" date="2011-01" db="EMBL/GenBank/DDBJ databases">
        <title>Complete sequence of chromosome of Mesorhizobium ciceri bv. biserrulae WSM1271.</title>
        <authorList>
            <person name="Lucas S."/>
            <person name="Copeland A."/>
            <person name="Lapidus A."/>
            <person name="Cheng J.-F."/>
            <person name="Goodwin L."/>
            <person name="Pitluck S."/>
            <person name="Teshima H."/>
            <person name="Detter J.C."/>
            <person name="Han C."/>
            <person name="Tapia R."/>
            <person name="Land M."/>
            <person name="Hauser L."/>
            <person name="Kyrpides N."/>
            <person name="Ivanova N."/>
            <person name="Nandasena K."/>
            <person name="Reeve W.G."/>
            <person name="Howieson J.G."/>
            <person name="O'Hara G."/>
            <person name="Tiwari R.P."/>
            <person name="Woyke T."/>
        </authorList>
    </citation>
    <scope>NUCLEOTIDE SEQUENCE [LARGE SCALE GENOMIC DNA]</scope>
    <source>
        <strain evidence="3">HAMBI 2942 / LMG 23838 / WSM1271</strain>
    </source>
</reference>
<dbReference type="Proteomes" id="UP000007471">
    <property type="component" value="Chromosome"/>
</dbReference>
<dbReference type="STRING" id="765698.Mesci_0519"/>
<dbReference type="KEGG" id="mci:Mesci_0519"/>
<dbReference type="AlphaFoldDB" id="E8TCG5"/>
<keyword evidence="1" id="KW-0812">Transmembrane</keyword>
<dbReference type="PATRIC" id="fig|765698.3.peg.940"/>
<dbReference type="OrthoDB" id="9816009at2"/>
<evidence type="ECO:0000313" key="2">
    <source>
        <dbReference type="EMBL" id="ADV09691.1"/>
    </source>
</evidence>
<keyword evidence="1" id="KW-1133">Transmembrane helix</keyword>
<evidence type="ECO:0000256" key="1">
    <source>
        <dbReference type="SAM" id="Phobius"/>
    </source>
</evidence>
<feature type="transmembrane region" description="Helical" evidence="1">
    <location>
        <begin position="91"/>
        <end position="116"/>
    </location>
</feature>